<comment type="caution">
    <text evidence="11">The sequence shown here is derived from an EMBL/GenBank/DDBJ whole genome shotgun (WGS) entry which is preliminary data.</text>
</comment>
<dbReference type="InterPro" id="IPR016125">
    <property type="entry name" value="Peptidase_C15-like"/>
</dbReference>
<sequence>MTTVLLTGFDPFGGDDHNSSWDAVQLVAREWATEDILVTACLPVEFGRAIEELIALIDQHSPDLVIATGVAGGRTLVTPERVAINLRDARIPDNAGRQPIDEPVVAGGPDAHFTRLPVAEMVARMNGAGVPATVSLSAGAYVCNDLMYGLLHALAGTGLPAGFIHVPDRADLPTVTVSAGLRIAIEVGLEADTTRKVGRVRHSGSH</sequence>
<dbReference type="RefSeq" id="WP_104094564.1">
    <property type="nucleotide sequence ID" value="NZ_JACHBP010000001.1"/>
</dbReference>
<evidence type="ECO:0000256" key="6">
    <source>
        <dbReference type="ARBA" id="ARBA00022670"/>
    </source>
</evidence>
<dbReference type="Proteomes" id="UP000298488">
    <property type="component" value="Unassembled WGS sequence"/>
</dbReference>
<comment type="catalytic activity">
    <reaction evidence="1 9">
        <text>Release of an N-terminal pyroglutamyl group from a polypeptide, the second amino acid generally not being Pro.</text>
        <dbReference type="EC" id="3.4.19.3"/>
    </reaction>
</comment>
<evidence type="ECO:0000256" key="3">
    <source>
        <dbReference type="ARBA" id="ARBA00004496"/>
    </source>
</evidence>
<evidence type="ECO:0000256" key="2">
    <source>
        <dbReference type="ARBA" id="ARBA00002280"/>
    </source>
</evidence>
<dbReference type="PIRSF" id="PIRSF015592">
    <property type="entry name" value="Prld-crbxl_pptds"/>
    <property type="match status" value="1"/>
</dbReference>
<dbReference type="EC" id="3.4.19.3" evidence="9"/>
<dbReference type="GO" id="GO:0016920">
    <property type="term" value="F:pyroglutamyl-peptidase activity"/>
    <property type="evidence" value="ECO:0007669"/>
    <property type="project" value="UniProtKB-EC"/>
</dbReference>
<evidence type="ECO:0000256" key="4">
    <source>
        <dbReference type="ARBA" id="ARBA00006641"/>
    </source>
</evidence>
<accession>A0A4R8V6I7</accession>
<keyword evidence="8" id="KW-0788">Thiol protease</keyword>
<evidence type="ECO:0000256" key="8">
    <source>
        <dbReference type="ARBA" id="ARBA00022807"/>
    </source>
</evidence>
<dbReference type="InterPro" id="IPR029762">
    <property type="entry name" value="PGP-I_bact-type"/>
</dbReference>
<dbReference type="InterPro" id="IPR036440">
    <property type="entry name" value="Peptidase_C15-like_sf"/>
</dbReference>
<name>A0A4R8V6I7_9MICO</name>
<dbReference type="GO" id="GO:0005829">
    <property type="term" value="C:cytosol"/>
    <property type="evidence" value="ECO:0007669"/>
    <property type="project" value="InterPro"/>
</dbReference>
<keyword evidence="5" id="KW-0963">Cytoplasm</keyword>
<dbReference type="PRINTS" id="PR00706">
    <property type="entry name" value="PYROGLUPTASE"/>
</dbReference>
<evidence type="ECO:0000313" key="12">
    <source>
        <dbReference type="Proteomes" id="UP000298488"/>
    </source>
</evidence>
<organism evidence="11 12">
    <name type="scientific">Terrimesophilobacter mesophilus</name>
    <dbReference type="NCBI Taxonomy" id="433647"/>
    <lineage>
        <taxon>Bacteria</taxon>
        <taxon>Bacillati</taxon>
        <taxon>Actinomycetota</taxon>
        <taxon>Actinomycetes</taxon>
        <taxon>Micrococcales</taxon>
        <taxon>Microbacteriaceae</taxon>
        <taxon>Terrimesophilobacter</taxon>
    </lineage>
</organism>
<dbReference type="Pfam" id="PF01470">
    <property type="entry name" value="Peptidase_C15"/>
    <property type="match status" value="1"/>
</dbReference>
<dbReference type="InterPro" id="IPR000816">
    <property type="entry name" value="Peptidase_C15"/>
</dbReference>
<dbReference type="PROSITE" id="PS01333">
    <property type="entry name" value="PYRASE_GLU"/>
    <property type="match status" value="1"/>
</dbReference>
<dbReference type="GO" id="GO:0006508">
    <property type="term" value="P:proteolysis"/>
    <property type="evidence" value="ECO:0007669"/>
    <property type="project" value="UniProtKB-KW"/>
</dbReference>
<dbReference type="InterPro" id="IPR033694">
    <property type="entry name" value="PGPEP1_Cys_AS"/>
</dbReference>
<evidence type="ECO:0000313" key="11">
    <source>
        <dbReference type="EMBL" id="TFB78684.1"/>
    </source>
</evidence>
<keyword evidence="6" id="KW-0645">Protease</keyword>
<dbReference type="Gene3D" id="3.40.630.20">
    <property type="entry name" value="Peptidase C15, pyroglutamyl peptidase I-like"/>
    <property type="match status" value="1"/>
</dbReference>
<dbReference type="EMBL" id="SOFI01000003">
    <property type="protein sequence ID" value="TFB78684.1"/>
    <property type="molecule type" value="Genomic_DNA"/>
</dbReference>
<dbReference type="AlphaFoldDB" id="A0A4R8V6I7"/>
<dbReference type="PANTHER" id="PTHR23402">
    <property type="entry name" value="PROTEASE FAMILY C15 PYROGLUTAMYL-PEPTIDASE I-RELATED"/>
    <property type="match status" value="1"/>
</dbReference>
<proteinExistence type="inferred from homology"/>
<feature type="active site" evidence="9">
    <location>
        <position position="80"/>
    </location>
</feature>
<evidence type="ECO:0000256" key="7">
    <source>
        <dbReference type="ARBA" id="ARBA00022801"/>
    </source>
</evidence>
<reference evidence="11 12" key="1">
    <citation type="submission" date="2019-03" db="EMBL/GenBank/DDBJ databases">
        <title>Genomics of glacier-inhabiting Cryobacterium strains.</title>
        <authorList>
            <person name="Liu Q."/>
            <person name="Xin Y.-H."/>
        </authorList>
    </citation>
    <scope>NUCLEOTIDE SEQUENCE [LARGE SCALE GENOMIC DNA]</scope>
    <source>
        <strain evidence="11 12">CGMCC 1.10440</strain>
    </source>
</reference>
<gene>
    <name evidence="11" type="primary">pcp</name>
    <name evidence="11" type="ORF">E3N84_00455</name>
</gene>
<feature type="active site" evidence="10">
    <location>
        <position position="143"/>
    </location>
</feature>
<evidence type="ECO:0000256" key="5">
    <source>
        <dbReference type="ARBA" id="ARBA00022490"/>
    </source>
</evidence>
<evidence type="ECO:0000256" key="1">
    <source>
        <dbReference type="ARBA" id="ARBA00001770"/>
    </source>
</evidence>
<comment type="function">
    <text evidence="2">Removes 5-oxoproline from various penultimate amino acid residues except L-proline.</text>
</comment>
<keyword evidence="7 11" id="KW-0378">Hydrolase</keyword>
<evidence type="ECO:0000256" key="10">
    <source>
        <dbReference type="PROSITE-ProRule" id="PRU10077"/>
    </source>
</evidence>
<dbReference type="CDD" id="cd00501">
    <property type="entry name" value="Peptidase_C15"/>
    <property type="match status" value="1"/>
</dbReference>
<evidence type="ECO:0000256" key="9">
    <source>
        <dbReference type="PROSITE-ProRule" id="PRU10076"/>
    </source>
</evidence>
<comment type="similarity">
    <text evidence="4">Belongs to the peptidase C15 family.</text>
</comment>
<keyword evidence="12" id="KW-1185">Reference proteome</keyword>
<dbReference type="OrthoDB" id="9779738at2"/>
<dbReference type="NCBIfam" id="TIGR00504">
    <property type="entry name" value="pyro_pdase"/>
    <property type="match status" value="1"/>
</dbReference>
<dbReference type="SUPFAM" id="SSF53182">
    <property type="entry name" value="Pyrrolidone carboxyl peptidase (pyroglutamate aminopeptidase)"/>
    <property type="match status" value="1"/>
</dbReference>
<protein>
    <recommendedName>
        <fullName evidence="9">Pyroglutamyl-peptidase I</fullName>
        <ecNumber evidence="9">3.4.19.3</ecNumber>
    </recommendedName>
</protein>
<dbReference type="PANTHER" id="PTHR23402:SF1">
    <property type="entry name" value="PYROGLUTAMYL-PEPTIDASE I"/>
    <property type="match status" value="1"/>
</dbReference>
<comment type="subcellular location">
    <subcellularLocation>
        <location evidence="3">Cytoplasm</location>
    </subcellularLocation>
</comment>
<dbReference type="PROSITE" id="PS01334">
    <property type="entry name" value="PYRASE_CYS"/>
    <property type="match status" value="1"/>
</dbReference>
<dbReference type="NCBIfam" id="NF009676">
    <property type="entry name" value="PRK13197.1"/>
    <property type="match status" value="1"/>
</dbReference>
<dbReference type="InterPro" id="IPR033693">
    <property type="entry name" value="PGPEP1_Glu_AS"/>
</dbReference>